<dbReference type="SUPFAM" id="SSF52309">
    <property type="entry name" value="N-(deoxy)ribosyltransferase-like"/>
    <property type="match status" value="1"/>
</dbReference>
<organism evidence="1 2">
    <name type="scientific">Candidatus Taylorbacteria bacterium CG10_big_fil_rev_8_21_14_0_10_41_48</name>
    <dbReference type="NCBI Taxonomy" id="1975024"/>
    <lineage>
        <taxon>Bacteria</taxon>
        <taxon>Candidatus Tayloriibacteriota</taxon>
    </lineage>
</organism>
<accession>A0A2M8LDE7</accession>
<gene>
    <name evidence="1" type="ORF">COV01_00940</name>
</gene>
<evidence type="ECO:0008006" key="3">
    <source>
        <dbReference type="Google" id="ProtNLM"/>
    </source>
</evidence>
<dbReference type="AlphaFoldDB" id="A0A2M8LDE7"/>
<name>A0A2M8LDE7_9BACT</name>
<dbReference type="Gene3D" id="3.40.50.450">
    <property type="match status" value="1"/>
</dbReference>
<sequence>MSTVRLRIYLARALTRASAEYNASHELFLRSIEDKHPEWEVLGFYGLGASPTDGKVAEYDIIQVMKAHLVVAFTDVDSTGMGMESGIRFALGLPILFVAQAQWARTRMVTGPAELWPGHALFDRYNHVDEVEGMIIEAVKHFGIDTAQDSPRSLTVAPHFQDLYRTHVLDMPVSHWKS</sequence>
<dbReference type="Proteomes" id="UP000228700">
    <property type="component" value="Unassembled WGS sequence"/>
</dbReference>
<evidence type="ECO:0000313" key="1">
    <source>
        <dbReference type="EMBL" id="PJE74581.1"/>
    </source>
</evidence>
<comment type="caution">
    <text evidence="1">The sequence shown here is derived from an EMBL/GenBank/DDBJ whole genome shotgun (WGS) entry which is preliminary data.</text>
</comment>
<dbReference type="EMBL" id="PFEQ01000001">
    <property type="protein sequence ID" value="PJE74581.1"/>
    <property type="molecule type" value="Genomic_DNA"/>
</dbReference>
<evidence type="ECO:0000313" key="2">
    <source>
        <dbReference type="Proteomes" id="UP000228700"/>
    </source>
</evidence>
<reference evidence="2" key="1">
    <citation type="submission" date="2017-09" db="EMBL/GenBank/DDBJ databases">
        <title>Depth-based differentiation of microbial function through sediment-hosted aquifers and enrichment of novel symbionts in the deep terrestrial subsurface.</title>
        <authorList>
            <person name="Probst A.J."/>
            <person name="Ladd B."/>
            <person name="Jarett J.K."/>
            <person name="Geller-Mcgrath D.E."/>
            <person name="Sieber C.M.K."/>
            <person name="Emerson J.B."/>
            <person name="Anantharaman K."/>
            <person name="Thomas B.C."/>
            <person name="Malmstrom R."/>
            <person name="Stieglmeier M."/>
            <person name="Klingl A."/>
            <person name="Woyke T."/>
            <person name="Ryan C.M."/>
            <person name="Banfield J.F."/>
        </authorList>
    </citation>
    <scope>NUCLEOTIDE SEQUENCE [LARGE SCALE GENOMIC DNA]</scope>
</reference>
<protein>
    <recommendedName>
        <fullName evidence="3">Nucleoside 2-deoxyribosyltransferase</fullName>
    </recommendedName>
</protein>
<proteinExistence type="predicted"/>